<evidence type="ECO:0000256" key="3">
    <source>
        <dbReference type="ARBA" id="ARBA00023295"/>
    </source>
</evidence>
<dbReference type="InterPro" id="IPR051801">
    <property type="entry name" value="GH28_Enzymes"/>
</dbReference>
<dbReference type="Pfam" id="PF00295">
    <property type="entry name" value="Glyco_hydro_28"/>
    <property type="match status" value="1"/>
</dbReference>
<dbReference type="InterPro" id="IPR000743">
    <property type="entry name" value="Glyco_hydro_28"/>
</dbReference>
<dbReference type="PANTHER" id="PTHR31339">
    <property type="entry name" value="PECTIN LYASE-RELATED"/>
    <property type="match status" value="1"/>
</dbReference>
<evidence type="ECO:0000313" key="6">
    <source>
        <dbReference type="Proteomes" id="UP000321820"/>
    </source>
</evidence>
<dbReference type="KEGG" id="talb:FTW19_10220"/>
<evidence type="ECO:0000256" key="4">
    <source>
        <dbReference type="RuleBase" id="RU361169"/>
    </source>
</evidence>
<name>A0A5B9ECB3_9BACT</name>
<dbReference type="InterPro" id="IPR006311">
    <property type="entry name" value="TAT_signal"/>
</dbReference>
<dbReference type="PROSITE" id="PS51318">
    <property type="entry name" value="TAT"/>
    <property type="match status" value="1"/>
</dbReference>
<dbReference type="RefSeq" id="WP_147647530.1">
    <property type="nucleotide sequence ID" value="NZ_CP042806.1"/>
</dbReference>
<dbReference type="AlphaFoldDB" id="A0A5B9ECB3"/>
<dbReference type="GO" id="GO:0004650">
    <property type="term" value="F:polygalacturonase activity"/>
    <property type="evidence" value="ECO:0007669"/>
    <property type="project" value="InterPro"/>
</dbReference>
<proteinExistence type="inferred from homology"/>
<organism evidence="5 6">
    <name type="scientific">Terriglobus albidus</name>
    <dbReference type="NCBI Taxonomy" id="1592106"/>
    <lineage>
        <taxon>Bacteria</taxon>
        <taxon>Pseudomonadati</taxon>
        <taxon>Acidobacteriota</taxon>
        <taxon>Terriglobia</taxon>
        <taxon>Terriglobales</taxon>
        <taxon>Acidobacteriaceae</taxon>
        <taxon>Terriglobus</taxon>
    </lineage>
</organism>
<evidence type="ECO:0000256" key="2">
    <source>
        <dbReference type="ARBA" id="ARBA00022801"/>
    </source>
</evidence>
<keyword evidence="3 4" id="KW-0326">Glycosidase</keyword>
<evidence type="ECO:0000313" key="5">
    <source>
        <dbReference type="EMBL" id="QEE28340.1"/>
    </source>
</evidence>
<protein>
    <submittedName>
        <fullName evidence="5">Glycoside hydrolase family 28 protein</fullName>
    </submittedName>
</protein>
<evidence type="ECO:0000256" key="1">
    <source>
        <dbReference type="ARBA" id="ARBA00008834"/>
    </source>
</evidence>
<dbReference type="InterPro" id="IPR012334">
    <property type="entry name" value="Pectin_lyas_fold"/>
</dbReference>
<dbReference type="SUPFAM" id="SSF51126">
    <property type="entry name" value="Pectin lyase-like"/>
    <property type="match status" value="1"/>
</dbReference>
<dbReference type="GO" id="GO:0005975">
    <property type="term" value="P:carbohydrate metabolic process"/>
    <property type="evidence" value="ECO:0007669"/>
    <property type="project" value="InterPro"/>
</dbReference>
<dbReference type="PANTHER" id="PTHR31339:SF9">
    <property type="entry name" value="PLASMIN AND FIBRONECTIN-BINDING PROTEIN A"/>
    <property type="match status" value="1"/>
</dbReference>
<gene>
    <name evidence="5" type="ORF">FTW19_10220</name>
</gene>
<accession>A0A5B9ECB3</accession>
<dbReference type="EMBL" id="CP042806">
    <property type="protein sequence ID" value="QEE28340.1"/>
    <property type="molecule type" value="Genomic_DNA"/>
</dbReference>
<dbReference type="Proteomes" id="UP000321820">
    <property type="component" value="Chromosome"/>
</dbReference>
<dbReference type="OrthoDB" id="9795222at2"/>
<keyword evidence="6" id="KW-1185">Reference proteome</keyword>
<reference evidence="5 6" key="1">
    <citation type="submission" date="2019-08" db="EMBL/GenBank/DDBJ databases">
        <title>Complete genome sequence of Terriglobus albidus strain ORNL.</title>
        <authorList>
            <person name="Podar M."/>
        </authorList>
    </citation>
    <scope>NUCLEOTIDE SEQUENCE [LARGE SCALE GENOMIC DNA]</scope>
    <source>
        <strain evidence="5 6">ORNL</strain>
    </source>
</reference>
<dbReference type="Gene3D" id="2.160.20.10">
    <property type="entry name" value="Single-stranded right-handed beta-helix, Pectin lyase-like"/>
    <property type="match status" value="1"/>
</dbReference>
<keyword evidence="2 4" id="KW-0378">Hydrolase</keyword>
<dbReference type="InterPro" id="IPR006626">
    <property type="entry name" value="PbH1"/>
</dbReference>
<comment type="similarity">
    <text evidence="1 4">Belongs to the glycosyl hydrolase 28 family.</text>
</comment>
<dbReference type="InterPro" id="IPR011050">
    <property type="entry name" value="Pectin_lyase_fold/virulence"/>
</dbReference>
<sequence>MADRRKFLKDTARAVVVLPLATRALANQASSTPAASRIATAKTSSAPVHLNVRDFGAKGDGATKDTLAVQQALDRCGVLGGGEVLIPAGEYLVGTITLRSNTILRIEEAATLKGSPDLADYPLTQVRWEGKWIKGYPALVTAVDAENITLTGQGKILGNTAIAGRVDRATGMRHPALLEFVHCRHIRVENLYTQQNDMWSIHPVYCEDVTFQNVTVHGGADGIDVDSCKHVVIDHCEFNTADDCISLKSGRGMEGNTIARPTEDVRISNCTFHDLHWACIGIGSETSAGIRNVHVEHCKCLSAKTFAIYIKSRPGRGAFLENIFMNDLEVSGAQMGFLRLNILDSGKQDEAPVPGTDGIPTIRNFQFRNIRVTDMPVLVEAVNIHPAKPLDGFVLENVSGTCRKGISLANMQHVSLKGISVTGFDGPLLSTVNVSGTGLQGATALPPTKVPDAITAKDPYVLR</sequence>
<dbReference type="SMART" id="SM00710">
    <property type="entry name" value="PbH1"/>
    <property type="match status" value="4"/>
</dbReference>